<dbReference type="EMBL" id="JACJTB010000038">
    <property type="protein sequence ID" value="MBD2597171.1"/>
    <property type="molecule type" value="Genomic_DNA"/>
</dbReference>
<evidence type="ECO:0000313" key="6">
    <source>
        <dbReference type="EMBL" id="MBD2597171.1"/>
    </source>
</evidence>
<dbReference type="RefSeq" id="WP_190969853.1">
    <property type="nucleotide sequence ID" value="NZ_JACJTB010000038.1"/>
</dbReference>
<proteinExistence type="inferred from homology"/>
<feature type="domain" description="NACHT" evidence="5">
    <location>
        <begin position="81"/>
        <end position="204"/>
    </location>
</feature>
<name>A0ABR8G1U8_9NOSO</name>
<dbReference type="Pfam" id="PF22724">
    <property type="entry name" value="NCAB1"/>
    <property type="match status" value="1"/>
</dbReference>
<dbReference type="PROSITE" id="PS50837">
    <property type="entry name" value="NACHT"/>
    <property type="match status" value="1"/>
</dbReference>
<keyword evidence="4" id="KW-0456">Lyase</keyword>
<keyword evidence="2" id="KW-0042">Antenna complex</keyword>
<dbReference type="SMART" id="SM00382">
    <property type="entry name" value="AAA"/>
    <property type="match status" value="1"/>
</dbReference>
<dbReference type="SUPFAM" id="SSF48371">
    <property type="entry name" value="ARM repeat"/>
    <property type="match status" value="2"/>
</dbReference>
<dbReference type="InterPro" id="IPR007111">
    <property type="entry name" value="NACHT_NTPase"/>
</dbReference>
<dbReference type="SMART" id="SM00567">
    <property type="entry name" value="EZ_HEAT"/>
    <property type="match status" value="15"/>
</dbReference>
<comment type="similarity">
    <text evidence="1">Belongs to the CpcE/RpcE/PecE family.</text>
</comment>
<dbReference type="PANTHER" id="PTHR12697:SF5">
    <property type="entry name" value="DEOXYHYPUSINE HYDROXYLASE"/>
    <property type="match status" value="1"/>
</dbReference>
<dbReference type="Gene3D" id="1.25.10.10">
    <property type="entry name" value="Leucine-rich Repeat Variant"/>
    <property type="match status" value="5"/>
</dbReference>
<evidence type="ECO:0000256" key="4">
    <source>
        <dbReference type="ARBA" id="ARBA00023239"/>
    </source>
</evidence>
<dbReference type="InterPro" id="IPR004155">
    <property type="entry name" value="PBS_lyase_HEAT"/>
</dbReference>
<comment type="caution">
    <text evidence="6">The sequence shown here is derived from an EMBL/GenBank/DDBJ whole genome shotgun (WGS) entry which is preliminary data.</text>
</comment>
<dbReference type="InterPro" id="IPR011989">
    <property type="entry name" value="ARM-like"/>
</dbReference>
<evidence type="ECO:0000256" key="2">
    <source>
        <dbReference type="ARBA" id="ARBA00022549"/>
    </source>
</evidence>
<protein>
    <submittedName>
        <fullName evidence="6">HEAT repeat domain-containing protein</fullName>
    </submittedName>
</protein>
<reference evidence="6 7" key="1">
    <citation type="journal article" date="2020" name="ISME J.">
        <title>Comparative genomics reveals insights into cyanobacterial evolution and habitat adaptation.</title>
        <authorList>
            <person name="Chen M.Y."/>
            <person name="Teng W.K."/>
            <person name="Zhao L."/>
            <person name="Hu C.X."/>
            <person name="Zhou Y.K."/>
            <person name="Han B.P."/>
            <person name="Song L.R."/>
            <person name="Shu W.S."/>
        </authorList>
    </citation>
    <scope>NUCLEOTIDE SEQUENCE [LARGE SCALE GENOMIC DNA]</scope>
    <source>
        <strain evidence="6 7">FACHB-130</strain>
    </source>
</reference>
<dbReference type="PROSITE" id="PS50176">
    <property type="entry name" value="ARM_REPEAT"/>
    <property type="match status" value="5"/>
</dbReference>
<dbReference type="InterPro" id="IPR054611">
    <property type="entry name" value="NCAB"/>
</dbReference>
<dbReference type="InterPro" id="IPR003593">
    <property type="entry name" value="AAA+_ATPase"/>
</dbReference>
<accession>A0ABR8G1U8</accession>
<dbReference type="InterPro" id="IPR016024">
    <property type="entry name" value="ARM-type_fold"/>
</dbReference>
<dbReference type="Pfam" id="PF05729">
    <property type="entry name" value="NACHT"/>
    <property type="match status" value="1"/>
</dbReference>
<dbReference type="InterPro" id="IPR000225">
    <property type="entry name" value="Armadillo"/>
</dbReference>
<organism evidence="6 7">
    <name type="scientific">Nostoc spongiaeforme FACHB-130</name>
    <dbReference type="NCBI Taxonomy" id="1357510"/>
    <lineage>
        <taxon>Bacteria</taxon>
        <taxon>Bacillati</taxon>
        <taxon>Cyanobacteriota</taxon>
        <taxon>Cyanophyceae</taxon>
        <taxon>Nostocales</taxon>
        <taxon>Nostocaceae</taxon>
        <taxon>Nostoc</taxon>
    </lineage>
</organism>
<dbReference type="InterPro" id="IPR027417">
    <property type="entry name" value="P-loop_NTPase"/>
</dbReference>
<dbReference type="CDD" id="cd00267">
    <property type="entry name" value="ABC_ATPase"/>
    <property type="match status" value="1"/>
</dbReference>
<evidence type="ECO:0000256" key="3">
    <source>
        <dbReference type="ARBA" id="ARBA00022738"/>
    </source>
</evidence>
<evidence type="ECO:0000256" key="1">
    <source>
        <dbReference type="ARBA" id="ARBA00009299"/>
    </source>
</evidence>
<sequence>MLQNQQEAARLRRKATEQGFEVNVYVPLGLVERKQQQRRQLDEQRDREHVYELTQEVIVKTYEHDAFLREVITQQPSGNNKHIAVIGEPGAGKTTLLSTIAAFIQNNTQDLPICISLANLQGRTIEEYLLKQWLAEAMKLVKSDVVVTPEIERQLIECFAKGGVWLLLDGVDEMGENSPVQALAKINQELTASLRQARVVLTCRLNVWDAQVNNTLAGFDTYKTQEFKPEQIDEFIQQWFERAGNLAKGKTLQDKLKATQHENIRKLVTNPLRLSLLCQTFYLDKQGELPETKVALYQRFTFYFYEWKSELSTELCNSDDLKDELHRALSKLAFAGINSSARFRLRRSLARQEMGERLFKLACDVGWLNLVDRVAETEEEVYAFFHPNFQEYFAALNVNHWHEFLNHVSHNPTQGTYRIFQPQWKEVILLWLGRRQENLRQQQQDFINALVNFKDGCGEWNREDVDKGFYEYQAYFLAAAGIAEFKDCLQADEIVEKIVKWGFGYLSEKQKWEQCLDPIEYEARSTLQQTEKTKAIAALVQLLQLSDVDYFTHREAAKCLGEIGTGNQDAIAALVQLLHSSDVVEDTRKQAAESLGKIGIGNPDTISALVQVLQSSDVDYSTRLLAAAILGEIDPGNPDTISALVQVLRSSDVDYSTRSLVIESLGKIGTGNQDAITALIQMLRSSDADNYTRKLAVESLGKISTGNQDAITALMQLLQSSDVGYSICILAAYSLGKIGTGNQDAIAALVQLLQSSDVDNYTRRQAALSLGEIGTGNPDAIAALVQLLQSSDVDNYTRRQAASSLGEIDPGNPDAIAALVQLLQSSDVDNYTRRQAASSLGEIGTGNQQAITALVQLLQSQDVDDYTRKLAAESLGKIGTGNQQAITALVQLLLSQDVDDYTRKLAAESLGKIGTGNQQAITALVQLLLSKDMSDFTRRRVAESLGEIGTGNQQAIAALLQLLLSKDVDNKTRRNAASSLGKIDPGNPDAIAALVQLLHSSDVVEDTRKQAAESLGKIGIGNQNAIAALVQLLHSPDVDNSTRRLAAESLEKIDPGNQQVISALVQLLQSKDVSGYARGETAESLEKVIQDNRHRSLVIAGLKDYLQFDANYNVIWKCSQNMPYPDFYQAWHQGNAETILINHLDLLQNLQTAINNDTQLSQNIHLICIDTSKFIAPDNPASKIYTALVKAGCPKCPDGTPKTMAELQTYWELLETDKQVVLLFHPGATNLTGEATYSHAFLNAISKFEGAICLISDPIPDYNTLKVFTLKQSVNEILEWLRRSC</sequence>
<dbReference type="SUPFAM" id="SSF52540">
    <property type="entry name" value="P-loop containing nucleoside triphosphate hydrolases"/>
    <property type="match status" value="1"/>
</dbReference>
<evidence type="ECO:0000313" key="7">
    <source>
        <dbReference type="Proteomes" id="UP000603457"/>
    </source>
</evidence>
<gene>
    <name evidence="6" type="ORF">H6G74_23000</name>
</gene>
<evidence type="ECO:0000259" key="5">
    <source>
        <dbReference type="PROSITE" id="PS50837"/>
    </source>
</evidence>
<dbReference type="Gene3D" id="3.40.50.300">
    <property type="entry name" value="P-loop containing nucleotide triphosphate hydrolases"/>
    <property type="match status" value="1"/>
</dbReference>
<dbReference type="Pfam" id="PF03130">
    <property type="entry name" value="HEAT_PBS"/>
    <property type="match status" value="1"/>
</dbReference>
<dbReference type="Pfam" id="PF13646">
    <property type="entry name" value="HEAT_2"/>
    <property type="match status" value="4"/>
</dbReference>
<dbReference type="Proteomes" id="UP000603457">
    <property type="component" value="Unassembled WGS sequence"/>
</dbReference>
<keyword evidence="3" id="KW-0605">Phycobilisome</keyword>
<dbReference type="PANTHER" id="PTHR12697">
    <property type="entry name" value="PBS LYASE HEAT-LIKE PROTEIN"/>
    <property type="match status" value="1"/>
</dbReference>
<dbReference type="InterPro" id="IPR054570">
    <property type="entry name" value="NCC-H_dom"/>
</dbReference>
<keyword evidence="7" id="KW-1185">Reference proteome</keyword>
<dbReference type="Pfam" id="PF22730">
    <property type="entry name" value="NCC-H"/>
    <property type="match status" value="1"/>
</dbReference>